<dbReference type="Gene3D" id="3.40.930.10">
    <property type="entry name" value="Mannitol-specific EII, Chain A"/>
    <property type="match status" value="1"/>
</dbReference>
<evidence type="ECO:0000256" key="4">
    <source>
        <dbReference type="ARBA" id="ARBA00023159"/>
    </source>
</evidence>
<evidence type="ECO:0000256" key="2">
    <source>
        <dbReference type="ARBA" id="ARBA00022737"/>
    </source>
</evidence>
<dbReference type="PROSITE" id="PS51372">
    <property type="entry name" value="PRD_2"/>
    <property type="match status" value="2"/>
</dbReference>
<dbReference type="AlphaFoldDB" id="A0A1M6GKE5"/>
<reference evidence="9 10" key="1">
    <citation type="submission" date="2016-11" db="EMBL/GenBank/DDBJ databases">
        <authorList>
            <person name="Jaros S."/>
            <person name="Januszkiewicz K."/>
            <person name="Wedrychowicz H."/>
        </authorList>
    </citation>
    <scope>NUCLEOTIDE SEQUENCE [LARGE SCALE GENOMIC DNA]</scope>
    <source>
        <strain evidence="9 10">DSM 21864</strain>
    </source>
</reference>
<feature type="domain" description="PTS EIIB type-2" evidence="7">
    <location>
        <begin position="415"/>
        <end position="504"/>
    </location>
</feature>
<feature type="domain" description="PTS EIIA type-2" evidence="6">
    <location>
        <begin position="551"/>
        <end position="693"/>
    </location>
</feature>
<dbReference type="InterPro" id="IPR007737">
    <property type="entry name" value="Mga_HTH"/>
</dbReference>
<dbReference type="Gene3D" id="1.10.10.10">
    <property type="entry name" value="Winged helix-like DNA-binding domain superfamily/Winged helix DNA-binding domain"/>
    <property type="match status" value="2"/>
</dbReference>
<dbReference type="Proteomes" id="UP000184080">
    <property type="component" value="Unassembled WGS sequence"/>
</dbReference>
<evidence type="ECO:0000259" key="7">
    <source>
        <dbReference type="PROSITE" id="PS51099"/>
    </source>
</evidence>
<keyword evidence="5" id="KW-0804">Transcription</keyword>
<dbReference type="CDD" id="cd05568">
    <property type="entry name" value="PTS_IIB_bgl_like"/>
    <property type="match status" value="1"/>
</dbReference>
<dbReference type="STRING" id="1121298.SAMN05444401_2150"/>
<name>A0A1M6GKE5_9CLOT</name>
<keyword evidence="3" id="KW-0805">Transcription regulation</keyword>
<dbReference type="GO" id="GO:0006355">
    <property type="term" value="P:regulation of DNA-templated transcription"/>
    <property type="evidence" value="ECO:0007669"/>
    <property type="project" value="InterPro"/>
</dbReference>
<dbReference type="Gene3D" id="1.10.1790.10">
    <property type="entry name" value="PRD domain"/>
    <property type="match status" value="2"/>
</dbReference>
<dbReference type="Gene3D" id="3.40.50.2300">
    <property type="match status" value="1"/>
</dbReference>
<dbReference type="SUPFAM" id="SSF52794">
    <property type="entry name" value="PTS system IIB component-like"/>
    <property type="match status" value="1"/>
</dbReference>
<dbReference type="CDD" id="cd00211">
    <property type="entry name" value="PTS_IIA_fru"/>
    <property type="match status" value="1"/>
</dbReference>
<accession>A0A1M6GKE5</accession>
<dbReference type="GO" id="GO:0008982">
    <property type="term" value="F:protein-N(PI)-phosphohistidine-sugar phosphotransferase activity"/>
    <property type="evidence" value="ECO:0007669"/>
    <property type="project" value="InterPro"/>
</dbReference>
<keyword evidence="2" id="KW-0677">Repeat</keyword>
<dbReference type="Pfam" id="PF00359">
    <property type="entry name" value="PTS_EIIA_2"/>
    <property type="match status" value="1"/>
</dbReference>
<dbReference type="InterPro" id="IPR036390">
    <property type="entry name" value="WH_DNA-bd_sf"/>
</dbReference>
<evidence type="ECO:0000259" key="8">
    <source>
        <dbReference type="PROSITE" id="PS51372"/>
    </source>
</evidence>
<proteinExistence type="predicted"/>
<evidence type="ECO:0000256" key="5">
    <source>
        <dbReference type="ARBA" id="ARBA00023163"/>
    </source>
</evidence>
<dbReference type="InterPro" id="IPR036095">
    <property type="entry name" value="PTS_EIIB-like_sf"/>
</dbReference>
<dbReference type="RefSeq" id="WP_178140708.1">
    <property type="nucleotide sequence ID" value="NZ_FQZO01000003.1"/>
</dbReference>
<protein>
    <submittedName>
        <fullName evidence="9">Transcriptional antiterminator, BglG family</fullName>
    </submittedName>
</protein>
<dbReference type="InterPro" id="IPR013196">
    <property type="entry name" value="HTH_11"/>
</dbReference>
<dbReference type="InterPro" id="IPR016152">
    <property type="entry name" value="PTrfase/Anion_transptr"/>
</dbReference>
<dbReference type="PROSITE" id="PS51099">
    <property type="entry name" value="PTS_EIIB_TYPE_2"/>
    <property type="match status" value="1"/>
</dbReference>
<dbReference type="SUPFAM" id="SSF46785">
    <property type="entry name" value="Winged helix' DNA-binding domain"/>
    <property type="match status" value="1"/>
</dbReference>
<keyword evidence="10" id="KW-1185">Reference proteome</keyword>
<dbReference type="InterPro" id="IPR036388">
    <property type="entry name" value="WH-like_DNA-bd_sf"/>
</dbReference>
<dbReference type="EMBL" id="FQZO01000003">
    <property type="protein sequence ID" value="SHJ10398.1"/>
    <property type="molecule type" value="Genomic_DNA"/>
</dbReference>
<dbReference type="InterPro" id="IPR003501">
    <property type="entry name" value="PTS_EIIB_2/3"/>
</dbReference>
<dbReference type="PROSITE" id="PS51094">
    <property type="entry name" value="PTS_EIIA_TYPE_2"/>
    <property type="match status" value="1"/>
</dbReference>
<organism evidence="9 10">
    <name type="scientific">Clostridium amylolyticum</name>
    <dbReference type="NCBI Taxonomy" id="1121298"/>
    <lineage>
        <taxon>Bacteria</taxon>
        <taxon>Bacillati</taxon>
        <taxon>Bacillota</taxon>
        <taxon>Clostridia</taxon>
        <taxon>Eubacteriales</taxon>
        <taxon>Clostridiaceae</taxon>
        <taxon>Clostridium</taxon>
    </lineage>
</organism>
<gene>
    <name evidence="9" type="ORF">SAMN05444401_2150</name>
</gene>
<dbReference type="SUPFAM" id="SSF55804">
    <property type="entry name" value="Phoshotransferase/anion transport protein"/>
    <property type="match status" value="1"/>
</dbReference>
<dbReference type="GO" id="GO:0009401">
    <property type="term" value="P:phosphoenolpyruvate-dependent sugar phosphotransferase system"/>
    <property type="evidence" value="ECO:0007669"/>
    <property type="project" value="InterPro"/>
</dbReference>
<keyword evidence="4" id="KW-0010">Activator</keyword>
<dbReference type="InterPro" id="IPR050661">
    <property type="entry name" value="BglG_antiterminators"/>
</dbReference>
<dbReference type="InterPro" id="IPR013011">
    <property type="entry name" value="PTS_EIIB_2"/>
</dbReference>
<evidence type="ECO:0000256" key="1">
    <source>
        <dbReference type="ARBA" id="ARBA00022679"/>
    </source>
</evidence>
<dbReference type="PANTHER" id="PTHR30185">
    <property type="entry name" value="CRYPTIC BETA-GLUCOSIDE BGL OPERON ANTITERMINATOR"/>
    <property type="match status" value="1"/>
</dbReference>
<dbReference type="SUPFAM" id="SSF63520">
    <property type="entry name" value="PTS-regulatory domain, PRD"/>
    <property type="match status" value="2"/>
</dbReference>
<dbReference type="InterPro" id="IPR036634">
    <property type="entry name" value="PRD_sf"/>
</dbReference>
<dbReference type="Pfam" id="PF08279">
    <property type="entry name" value="HTH_11"/>
    <property type="match status" value="1"/>
</dbReference>
<dbReference type="Pfam" id="PF00874">
    <property type="entry name" value="PRD"/>
    <property type="match status" value="2"/>
</dbReference>
<dbReference type="InterPro" id="IPR002178">
    <property type="entry name" value="PTS_EIIA_type-2_dom"/>
</dbReference>
<feature type="domain" description="PRD" evidence="8">
    <location>
        <begin position="191"/>
        <end position="297"/>
    </location>
</feature>
<dbReference type="PANTHER" id="PTHR30185:SF18">
    <property type="entry name" value="TRANSCRIPTIONAL REGULATOR MTLR"/>
    <property type="match status" value="1"/>
</dbReference>
<keyword evidence="1" id="KW-0808">Transferase</keyword>
<dbReference type="Pfam" id="PF05043">
    <property type="entry name" value="Mga"/>
    <property type="match status" value="1"/>
</dbReference>
<evidence type="ECO:0000313" key="10">
    <source>
        <dbReference type="Proteomes" id="UP000184080"/>
    </source>
</evidence>
<evidence type="ECO:0000313" key="9">
    <source>
        <dbReference type="EMBL" id="SHJ10398.1"/>
    </source>
</evidence>
<dbReference type="Pfam" id="PF02302">
    <property type="entry name" value="PTS_IIB"/>
    <property type="match status" value="1"/>
</dbReference>
<evidence type="ECO:0000256" key="3">
    <source>
        <dbReference type="ARBA" id="ARBA00023015"/>
    </source>
</evidence>
<feature type="domain" description="PRD" evidence="8">
    <location>
        <begin position="303"/>
        <end position="410"/>
    </location>
</feature>
<evidence type="ECO:0000259" key="6">
    <source>
        <dbReference type="PROSITE" id="PS51094"/>
    </source>
</evidence>
<dbReference type="InterPro" id="IPR011608">
    <property type="entry name" value="PRD"/>
</dbReference>
<sequence length="693" mass="78929">MNNRCISILYQLITHKEFTTAKELAAEFNVSERTIRYDLDELDYFLESNSLPLLERKSNAGIRYKLNAVNSEKVKSITSNLNYAYYNISKEERINIILKELFNSNDYITIDELALKVSSSRGTVVNDLKYAKTWLKQRNIILNSSKYKGICIEGNEINIRKAIVEINKNSLKKLNRNVTLDYEDFKVISSLFSKEDISLINTCISEAENNLGIVFSDNSYVNLTIHLGFALKRIRQGNYINSSEVGHFKELVNTKEYKIAEKILTNIEKKLDMKIKDEEIGYVALYLVSSSIAPLEGNDDINDNWVNIQLIVGELINSIQEDMGISLIDDEKLYYGLINHLRPAIYRIKNHMILENPLIEEIKKDYKDIFLIIERNINILERYINKKVNSHEIGYIALHFAASIKRKRKNNIYKPNVLLVCNSGIGTSQILSEAISSRFNVNIIDIISARQLMRSLKSKDIDLVISTVPIENIDIKCITVNPILTKENVSEIQQSIYETNYSRSKDIENILEDLKESPSASRDSYENNLTRTSHVKPMKIYKGGYEPMLKEVLTEDSIEVNVEADNWEEAVRKGGALLLKSDVIEERYIEEMINNVKVNGSYIVIAPGIAMPHARPECGAKGIGFSLITLKNPVPFGNPVNDPVKLMISLCAVDHNTHLKALSELMGILMDEEKVSKIINSNDKHTVLELINS</sequence>